<sequence length="111" mass="12319">MERVWPVVGTSATDKDGSSGPLMDLVEDLKPCTYRISFNAGTYCPGGFFPYVSIAFKVTESGAFPRTSVTFTIFFHNIPWELELLLHRVFKSFGFGCTCWDSSVATSENLS</sequence>
<comment type="caution">
    <text evidence="2">The sequence shown here is derived from an EMBL/GenBank/DDBJ whole genome shotgun (WGS) entry which is preliminary data.</text>
</comment>
<dbReference type="EMBL" id="QGKX02001621">
    <property type="protein sequence ID" value="KAF3503250.1"/>
    <property type="molecule type" value="Genomic_DNA"/>
</dbReference>
<evidence type="ECO:0000259" key="1">
    <source>
        <dbReference type="Pfam" id="PF00576"/>
    </source>
</evidence>
<dbReference type="Gene3D" id="2.60.40.180">
    <property type="entry name" value="Transthyretin/hydroxyisourate hydrolase domain"/>
    <property type="match status" value="1"/>
</dbReference>
<evidence type="ECO:0000313" key="2">
    <source>
        <dbReference type="EMBL" id="KAF3503250.1"/>
    </source>
</evidence>
<proteinExistence type="predicted"/>
<gene>
    <name evidence="2" type="ORF">F2Q69_00044043</name>
</gene>
<dbReference type="Pfam" id="PF00576">
    <property type="entry name" value="Transthyretin"/>
    <property type="match status" value="1"/>
</dbReference>
<dbReference type="InterPro" id="IPR036817">
    <property type="entry name" value="Transthyretin/HIU_hydrolase_sf"/>
</dbReference>
<reference evidence="2" key="1">
    <citation type="submission" date="2019-12" db="EMBL/GenBank/DDBJ databases">
        <title>Genome sequencing and annotation of Brassica cretica.</title>
        <authorList>
            <person name="Studholme D.J."/>
            <person name="Sarris P."/>
        </authorList>
    </citation>
    <scope>NUCLEOTIDE SEQUENCE</scope>
    <source>
        <strain evidence="2">PFS-109/04</strain>
        <tissue evidence="2">Leaf</tissue>
    </source>
</reference>
<evidence type="ECO:0000313" key="3">
    <source>
        <dbReference type="Proteomes" id="UP000712600"/>
    </source>
</evidence>
<accession>A0A8S9NFF0</accession>
<organism evidence="2 3">
    <name type="scientific">Brassica cretica</name>
    <name type="common">Mustard</name>
    <dbReference type="NCBI Taxonomy" id="69181"/>
    <lineage>
        <taxon>Eukaryota</taxon>
        <taxon>Viridiplantae</taxon>
        <taxon>Streptophyta</taxon>
        <taxon>Embryophyta</taxon>
        <taxon>Tracheophyta</taxon>
        <taxon>Spermatophyta</taxon>
        <taxon>Magnoliopsida</taxon>
        <taxon>eudicotyledons</taxon>
        <taxon>Gunneridae</taxon>
        <taxon>Pentapetalae</taxon>
        <taxon>rosids</taxon>
        <taxon>malvids</taxon>
        <taxon>Brassicales</taxon>
        <taxon>Brassicaceae</taxon>
        <taxon>Brassiceae</taxon>
        <taxon>Brassica</taxon>
    </lineage>
</organism>
<dbReference type="InterPro" id="IPR023416">
    <property type="entry name" value="Transthyretin/HIU_hydrolase_d"/>
</dbReference>
<dbReference type="Proteomes" id="UP000712600">
    <property type="component" value="Unassembled WGS sequence"/>
</dbReference>
<feature type="domain" description="Transthyretin/hydroxyisourate hydrolase" evidence="1">
    <location>
        <begin position="5"/>
        <end position="61"/>
    </location>
</feature>
<dbReference type="AlphaFoldDB" id="A0A8S9NFF0"/>
<protein>
    <recommendedName>
        <fullName evidence="1">Transthyretin/hydroxyisourate hydrolase domain-containing protein</fullName>
    </recommendedName>
</protein>
<dbReference type="SUPFAM" id="SSF49472">
    <property type="entry name" value="Transthyretin (synonym: prealbumin)"/>
    <property type="match status" value="1"/>
</dbReference>
<name>A0A8S9NFF0_BRACR</name>